<keyword evidence="2" id="KW-0732">Signal</keyword>
<feature type="signal peptide" evidence="2">
    <location>
        <begin position="1"/>
        <end position="20"/>
    </location>
</feature>
<dbReference type="Gene3D" id="3.40.50.1240">
    <property type="entry name" value="Phosphoglycerate mutase-like"/>
    <property type="match status" value="2"/>
</dbReference>
<dbReference type="PROSITE" id="PS00616">
    <property type="entry name" value="HIS_ACID_PHOSPHAT_1"/>
    <property type="match status" value="1"/>
</dbReference>
<dbReference type="EC" id="3.1.3.10" evidence="3"/>
<keyword evidence="3" id="KW-0378">Hydrolase</keyword>
<comment type="caution">
    <text evidence="3">The sequence shown here is derived from an EMBL/GenBank/DDBJ whole genome shotgun (WGS) entry which is preliminary data.</text>
</comment>
<feature type="chain" id="PRO_5046850919" evidence="2">
    <location>
        <begin position="21"/>
        <end position="406"/>
    </location>
</feature>
<organism evidence="3 4">
    <name type="scientific">Stenotrophomonas cyclobalanopsidis</name>
    <dbReference type="NCBI Taxonomy" id="2771362"/>
    <lineage>
        <taxon>Bacteria</taxon>
        <taxon>Pseudomonadati</taxon>
        <taxon>Pseudomonadota</taxon>
        <taxon>Gammaproteobacteria</taxon>
        <taxon>Lysobacterales</taxon>
        <taxon>Lysobacteraceae</taxon>
        <taxon>Stenotrophomonas</taxon>
    </lineage>
</organism>
<dbReference type="PANTHER" id="PTHR11567:SF135">
    <property type="entry name" value="GLUCOSE-1-PHOSPHATASE"/>
    <property type="match status" value="1"/>
</dbReference>
<keyword evidence="4" id="KW-1185">Reference proteome</keyword>
<dbReference type="EC" id="3.1.3.8" evidence="3"/>
<dbReference type="SUPFAM" id="SSF53254">
    <property type="entry name" value="Phosphoglycerate mutase-like"/>
    <property type="match status" value="1"/>
</dbReference>
<dbReference type="RefSeq" id="WP_150454930.1">
    <property type="nucleotide sequence ID" value="NZ_VYKI01000013.1"/>
</dbReference>
<dbReference type="GO" id="GO:0008877">
    <property type="term" value="F:glucose-1-phosphatase activity"/>
    <property type="evidence" value="ECO:0007669"/>
    <property type="project" value="UniProtKB-EC"/>
</dbReference>
<dbReference type="InterPro" id="IPR033379">
    <property type="entry name" value="Acid_Pase_AS"/>
</dbReference>
<dbReference type="NCBIfam" id="NF007553">
    <property type="entry name" value="PRK10173.1"/>
    <property type="match status" value="1"/>
</dbReference>
<evidence type="ECO:0000313" key="3">
    <source>
        <dbReference type="EMBL" id="KAA8997528.1"/>
    </source>
</evidence>
<dbReference type="InterPro" id="IPR029033">
    <property type="entry name" value="His_PPase_superfam"/>
</dbReference>
<evidence type="ECO:0000256" key="2">
    <source>
        <dbReference type="SAM" id="SignalP"/>
    </source>
</evidence>
<reference evidence="3 4" key="1">
    <citation type="journal article" date="2020" name="Antonie Van Leeuwenhoek">
        <title>Stenotrophomonas cyclobalanopsidis sp. nov., isolated from the leaf spot disease of Cyclobalanopsis patelliformis.</title>
        <authorList>
            <person name="Bian D.R."/>
            <person name="Xue H."/>
            <person name="Piao C.G."/>
            <person name="Li Y."/>
        </authorList>
    </citation>
    <scope>NUCLEOTIDE SEQUENCE [LARGE SCALE GENOMIC DNA]</scope>
    <source>
        <strain evidence="3 4">TPQG1-4</strain>
    </source>
</reference>
<protein>
    <submittedName>
        <fullName evidence="3">Bifunctional glucose-1-phosphatase/inositol phosphatase</fullName>
        <ecNumber evidence="3">3.1.3.10</ecNumber>
        <ecNumber evidence="3">3.1.3.8</ecNumber>
    </submittedName>
</protein>
<proteinExistence type="inferred from homology"/>
<evidence type="ECO:0000256" key="1">
    <source>
        <dbReference type="ARBA" id="ARBA00005375"/>
    </source>
</evidence>
<gene>
    <name evidence="3" type="ORF">FJU31_11905</name>
</gene>
<dbReference type="GO" id="GO:0016158">
    <property type="term" value="F:inositol hexakisphosphate 3-phosphatase activity"/>
    <property type="evidence" value="ECO:0007669"/>
    <property type="project" value="UniProtKB-EC"/>
</dbReference>
<dbReference type="InterPro" id="IPR000560">
    <property type="entry name" value="His_Pase_clade-2"/>
</dbReference>
<accession>A0ABQ6T026</accession>
<dbReference type="EMBL" id="VYKI01000013">
    <property type="protein sequence ID" value="KAA8997528.1"/>
    <property type="molecule type" value="Genomic_DNA"/>
</dbReference>
<name>A0ABQ6T026_9GAMM</name>
<comment type="similarity">
    <text evidence="1">Belongs to the histidine acid phosphatase family.</text>
</comment>
<dbReference type="Proteomes" id="UP000326367">
    <property type="component" value="Unassembled WGS sequence"/>
</dbReference>
<sequence>MTRFLCSLLLALTMTSTAAAATPAPVRGDRLEQVILLSRHNLRAPLVSSGTLAEATPNTWTTWDVAAGELTTKGGVLEVYMGRYLGQWLRTQQLLPASGCPQASDFHALANSLQRTQATAQFFIAGAFPGCHVTVEQRRPLGTIDPLFDPVIHRGDAGFKRRALRAMQKAESQARLGPDLQAVESVVEHAASPGCIGRSHCTLRAGDSQFRAEAGREPGATGSLALANGMVDALLMEDYQNATGTAAGWGRLHEDAQWQALARVRNAYQDILFGTPEVARDVAAPLLSHIAGVFADPQSPKVNLLVGHDSNIGAVLAAMGASDYTLPGQLEKTPIGGLLQFERWRGQSGEARYRLVYVYPTRTQLRDAVPLSDAQPPGRRALALPGCGQEGCSDVQFERLLHHAVN</sequence>
<dbReference type="PROSITE" id="PS00778">
    <property type="entry name" value="HIS_ACID_PHOSPHAT_2"/>
    <property type="match status" value="1"/>
</dbReference>
<dbReference type="CDD" id="cd07061">
    <property type="entry name" value="HP_HAP_like"/>
    <property type="match status" value="1"/>
</dbReference>
<evidence type="ECO:0000313" key="4">
    <source>
        <dbReference type="Proteomes" id="UP000326367"/>
    </source>
</evidence>
<dbReference type="InterPro" id="IPR050645">
    <property type="entry name" value="Histidine_acid_phosphatase"/>
</dbReference>
<dbReference type="PANTHER" id="PTHR11567">
    <property type="entry name" value="ACID PHOSPHATASE-RELATED"/>
    <property type="match status" value="1"/>
</dbReference>
<dbReference type="Pfam" id="PF00328">
    <property type="entry name" value="His_Phos_2"/>
    <property type="match status" value="1"/>
</dbReference>